<comment type="caution">
    <text evidence="1">The sequence shown here is derived from an EMBL/GenBank/DDBJ whole genome shotgun (WGS) entry which is preliminary data.</text>
</comment>
<protein>
    <submittedName>
        <fullName evidence="1">Uncharacterized protein</fullName>
    </submittedName>
</protein>
<sequence>MEPTRVGQRMLVEVGGAVIQVDVTLLSQTPHGLQMAASADVPMTGNRLFNRLPPEVRPRNTTSPAATILQRPCPSPDRASLTPLKIRAKIWYYVFHVDEGIVPIILDSELRDDLSPSRNARIPYHDDEYLQNTFILNLNHTDANATARRNLSLATQLVKTCRLFWNDLKFFKTMYRHNTFVFSSRYMALHYIAAITPDRRQALRTIRLCNFYYSRRNLEQHLELLAVLGQCHRLQVVHIRHFWVDADDHAEAEELVAEVAASLVYTVRDLRVLTMRGHAEFFFDPSDDFEEGVTFDLYYKIKEDGYNFSWTEEGSDVQELPSRRGERHLEVAWETFKKRRDLHHEVDEEFLQSANRKTGLIYLGEERHDRLVRIELHPHIYGRQ</sequence>
<name>A0A2U3EBN3_PURLI</name>
<dbReference type="EMBL" id="LCWV01000007">
    <property type="protein sequence ID" value="PWI71918.1"/>
    <property type="molecule type" value="Genomic_DNA"/>
</dbReference>
<evidence type="ECO:0000313" key="1">
    <source>
        <dbReference type="EMBL" id="PWI71918.1"/>
    </source>
</evidence>
<accession>A0A2U3EBN3</accession>
<gene>
    <name evidence="1" type="ORF">PCL_12012</name>
</gene>
<proteinExistence type="predicted"/>
<dbReference type="AlphaFoldDB" id="A0A2U3EBN3"/>
<organism evidence="1 2">
    <name type="scientific">Purpureocillium lilacinum</name>
    <name type="common">Paecilomyces lilacinus</name>
    <dbReference type="NCBI Taxonomy" id="33203"/>
    <lineage>
        <taxon>Eukaryota</taxon>
        <taxon>Fungi</taxon>
        <taxon>Dikarya</taxon>
        <taxon>Ascomycota</taxon>
        <taxon>Pezizomycotina</taxon>
        <taxon>Sordariomycetes</taxon>
        <taxon>Hypocreomycetidae</taxon>
        <taxon>Hypocreales</taxon>
        <taxon>Ophiocordycipitaceae</taxon>
        <taxon>Purpureocillium</taxon>
    </lineage>
</organism>
<reference evidence="1 2" key="1">
    <citation type="journal article" date="2016" name="Front. Microbiol.">
        <title>Genome and transcriptome sequences reveal the specific parasitism of the nematophagous Purpureocillium lilacinum 36-1.</title>
        <authorList>
            <person name="Xie J."/>
            <person name="Li S."/>
            <person name="Mo C."/>
            <person name="Xiao X."/>
            <person name="Peng D."/>
            <person name="Wang G."/>
            <person name="Xiao Y."/>
        </authorList>
    </citation>
    <scope>NUCLEOTIDE SEQUENCE [LARGE SCALE GENOMIC DNA]</scope>
    <source>
        <strain evidence="1 2">36-1</strain>
    </source>
</reference>
<dbReference type="Proteomes" id="UP000245956">
    <property type="component" value="Unassembled WGS sequence"/>
</dbReference>
<evidence type="ECO:0000313" key="2">
    <source>
        <dbReference type="Proteomes" id="UP000245956"/>
    </source>
</evidence>